<dbReference type="HOGENOM" id="CLU_055424_0_0_0"/>
<name>C5CJ16_KOSOT</name>
<reference evidence="4 5" key="2">
    <citation type="journal article" date="2011" name="J. Bacteriol.">
        <title>Genome Sequence of Kosmotoga olearia Strain TBF 19.5.1, a Thermophilic Bacterium with a Wide Growth Temperature Range, Isolated from the Troll B Oil Platform in the North Sea.</title>
        <authorList>
            <person name="Swithers K.S."/>
            <person name="Dipippo J.L."/>
            <person name="Bruce D.C."/>
            <person name="Detter C."/>
            <person name="Tapia R."/>
            <person name="Han S."/>
            <person name="Goodwin L.A."/>
            <person name="Han J."/>
            <person name="Woyke T."/>
            <person name="Pitluck S."/>
            <person name="Pennacchio L."/>
            <person name="Nolan M."/>
            <person name="Mikhailova N."/>
            <person name="Land M.L."/>
            <person name="Nesbo C.L."/>
            <person name="Gogarten J.P."/>
            <person name="Noll K.M."/>
        </authorList>
    </citation>
    <scope>NUCLEOTIDE SEQUENCE [LARGE SCALE GENOMIC DNA]</scope>
    <source>
        <strain evidence="5">ATCC BAA-1733 / DSM 21960 / TBF 19.5.1</strain>
    </source>
</reference>
<keyword evidence="1" id="KW-0812">Transmembrane</keyword>
<reference evidence="4 5" key="1">
    <citation type="submission" date="2009-06" db="EMBL/GenBank/DDBJ databases">
        <title>Complete sequence of Thermotogales bacterium TBF 19.5.1.</title>
        <authorList>
            <consortium name="US DOE Joint Genome Institute"/>
            <person name="Lucas S."/>
            <person name="Copeland A."/>
            <person name="Lapidus A."/>
            <person name="Glavina del Rio T."/>
            <person name="Tice H."/>
            <person name="Bruce D."/>
            <person name="Goodwin L."/>
            <person name="Pitluck S."/>
            <person name="Chertkov O."/>
            <person name="Brettin T."/>
            <person name="Detter J.C."/>
            <person name="Han C."/>
            <person name="Schmutz J."/>
            <person name="Larimer F."/>
            <person name="Land M."/>
            <person name="Hauser L."/>
            <person name="Kyrpides N."/>
            <person name="Ovchinnikova G."/>
            <person name="Noll K."/>
        </authorList>
    </citation>
    <scope>NUCLEOTIDE SEQUENCE [LARGE SCALE GENOMIC DNA]</scope>
    <source>
        <strain evidence="5">ATCC BAA-1733 / DSM 21960 / TBF 19.5.1</strain>
    </source>
</reference>
<dbReference type="AlphaFoldDB" id="C5CJ16"/>
<dbReference type="Pfam" id="PF13487">
    <property type="entry name" value="HD_5"/>
    <property type="match status" value="1"/>
</dbReference>
<dbReference type="eggNOG" id="COG2206">
    <property type="taxonomic scope" value="Bacteria"/>
</dbReference>
<keyword evidence="5" id="KW-1185">Reference proteome</keyword>
<proteinExistence type="predicted"/>
<keyword evidence="1" id="KW-0472">Membrane</keyword>
<organism evidence="4 5">
    <name type="scientific">Kosmotoga olearia (strain ATCC BAA-1733 / DSM 21960 / TBF 19.5.1)</name>
    <dbReference type="NCBI Taxonomy" id="521045"/>
    <lineage>
        <taxon>Bacteria</taxon>
        <taxon>Thermotogati</taxon>
        <taxon>Thermotogota</taxon>
        <taxon>Thermotogae</taxon>
        <taxon>Kosmotogales</taxon>
        <taxon>Kosmotogaceae</taxon>
        <taxon>Kosmotoga</taxon>
    </lineage>
</organism>
<feature type="domain" description="HD" evidence="2">
    <location>
        <begin position="235"/>
        <end position="357"/>
    </location>
</feature>
<feature type="transmembrane region" description="Helical" evidence="1">
    <location>
        <begin position="187"/>
        <end position="208"/>
    </location>
</feature>
<dbReference type="Proteomes" id="UP000002382">
    <property type="component" value="Chromosome"/>
</dbReference>
<dbReference type="InterPro" id="IPR037522">
    <property type="entry name" value="HD_GYP_dom"/>
</dbReference>
<gene>
    <name evidence="4" type="ordered locus">Kole_1235</name>
</gene>
<feature type="domain" description="HD-GYP" evidence="3">
    <location>
        <begin position="213"/>
        <end position="405"/>
    </location>
</feature>
<dbReference type="SUPFAM" id="SSF109604">
    <property type="entry name" value="HD-domain/PDEase-like"/>
    <property type="match status" value="1"/>
</dbReference>
<dbReference type="PROSITE" id="PS51831">
    <property type="entry name" value="HD"/>
    <property type="match status" value="1"/>
</dbReference>
<dbReference type="NCBIfam" id="TIGR00277">
    <property type="entry name" value="HDIG"/>
    <property type="match status" value="1"/>
</dbReference>
<dbReference type="Gene3D" id="1.10.3210.10">
    <property type="entry name" value="Hypothetical protein af1432"/>
    <property type="match status" value="1"/>
</dbReference>
<dbReference type="PANTHER" id="PTHR43155">
    <property type="entry name" value="CYCLIC DI-GMP PHOSPHODIESTERASE PA4108-RELATED"/>
    <property type="match status" value="1"/>
</dbReference>
<dbReference type="EMBL" id="CP001634">
    <property type="protein sequence ID" value="ACR79932.1"/>
    <property type="molecule type" value="Genomic_DNA"/>
</dbReference>
<dbReference type="InterPro" id="IPR006674">
    <property type="entry name" value="HD_domain"/>
</dbReference>
<protein>
    <submittedName>
        <fullName evidence="4">Metal dependent phosphohydrolase</fullName>
    </submittedName>
</protein>
<dbReference type="OrthoDB" id="49429at2"/>
<evidence type="ECO:0000256" key="1">
    <source>
        <dbReference type="SAM" id="Phobius"/>
    </source>
</evidence>
<dbReference type="InterPro" id="IPR003607">
    <property type="entry name" value="HD/PDEase_dom"/>
</dbReference>
<dbReference type="PROSITE" id="PS51832">
    <property type="entry name" value="HD_GYP"/>
    <property type="match status" value="1"/>
</dbReference>
<evidence type="ECO:0000259" key="3">
    <source>
        <dbReference type="PROSITE" id="PS51832"/>
    </source>
</evidence>
<dbReference type="STRING" id="521045.Kole_1235"/>
<evidence type="ECO:0000313" key="4">
    <source>
        <dbReference type="EMBL" id="ACR79932.1"/>
    </source>
</evidence>
<dbReference type="KEGG" id="kol:Kole_1235"/>
<dbReference type="InterPro" id="IPR006675">
    <property type="entry name" value="HDIG_dom"/>
</dbReference>
<sequence>MTRLNARGKVTLLSSIFIFVLAFVASITRFHNLNLTRYNERVKGHIHAFELSVQLVAEKLSFGYFQWTEFYDAVTEEKADFIQENFDEILDRSKYISSIELIDRPESFQDFDRYYSIYSENGRLFILFNVYDDFVENVLKDRVIKCELDLETLLKLHGLTTLVDIVNEGKPFAFGLHYKIKQPPLRFFHFVSSVAIAFLMVLIIRSIINREIHIYYQTDGLKSLVWFFEQRDKYTVNHSKKVAMICMFLGKALGLRRKKLKKLYNAALLHDIGKIGIPESILNKKGKLTSEEFEIVKKHPEIGANVIGKIHQLQDLAPIILYHHERTDGSGYPEGLSKDRIPLLARILAVADVFDALVSDRPYRPGMTPEEAIRIMENMALDQDIVKVLRENLEEIMKSVNSLLVQENE</sequence>
<evidence type="ECO:0000259" key="2">
    <source>
        <dbReference type="PROSITE" id="PS51831"/>
    </source>
</evidence>
<dbReference type="SMART" id="SM00471">
    <property type="entry name" value="HDc"/>
    <property type="match status" value="1"/>
</dbReference>
<keyword evidence="1" id="KW-1133">Transmembrane helix</keyword>
<evidence type="ECO:0000313" key="5">
    <source>
        <dbReference type="Proteomes" id="UP000002382"/>
    </source>
</evidence>
<accession>C5CJ16</accession>
<dbReference type="RefSeq" id="WP_015868589.1">
    <property type="nucleotide sequence ID" value="NC_012785.1"/>
</dbReference>
<dbReference type="CDD" id="cd00077">
    <property type="entry name" value="HDc"/>
    <property type="match status" value="1"/>
</dbReference>